<dbReference type="GO" id="GO:0043202">
    <property type="term" value="C:lysosomal lumen"/>
    <property type="evidence" value="ECO:0007669"/>
    <property type="project" value="UniProtKB-SubCell"/>
</dbReference>
<dbReference type="Proteomes" id="UP000694520">
    <property type="component" value="Chromosome 10"/>
</dbReference>
<dbReference type="GO" id="GO:0003723">
    <property type="term" value="F:RNA binding"/>
    <property type="evidence" value="ECO:0007669"/>
    <property type="project" value="InterPro"/>
</dbReference>
<comment type="similarity">
    <text evidence="2 3">Belongs to the RNase T2 family.</text>
</comment>
<dbReference type="InterPro" id="IPR018188">
    <property type="entry name" value="RNase_T2_His_AS_1"/>
</dbReference>
<evidence type="ECO:0000313" key="6">
    <source>
        <dbReference type="Ensembl" id="ENSBGRP00000020489.1"/>
    </source>
</evidence>
<reference evidence="6" key="1">
    <citation type="submission" date="2019-05" db="EMBL/GenBank/DDBJ databases">
        <authorList>
            <person name="Zhang S."/>
            <person name="Liu J."/>
        </authorList>
    </citation>
    <scope>NUCLEOTIDE SEQUENCE [LARGE SCALE GENOMIC DNA]</scope>
</reference>
<dbReference type="PROSITE" id="PS00530">
    <property type="entry name" value="RNASE_T2_1"/>
    <property type="match status" value="1"/>
</dbReference>
<name>A0A8B9XDX5_BOSMU</name>
<feature type="region of interest" description="Disordered" evidence="4">
    <location>
        <begin position="239"/>
        <end position="262"/>
    </location>
</feature>
<dbReference type="GO" id="GO:0005576">
    <property type="term" value="C:extracellular region"/>
    <property type="evidence" value="ECO:0007669"/>
    <property type="project" value="TreeGrafter"/>
</dbReference>
<dbReference type="InterPro" id="IPR036430">
    <property type="entry name" value="RNase_T2-like_sf"/>
</dbReference>
<evidence type="ECO:0000256" key="5">
    <source>
        <dbReference type="SAM" id="SignalP"/>
    </source>
</evidence>
<dbReference type="Ensembl" id="ENSBGRT00000023697.1">
    <property type="protein sequence ID" value="ENSBGRP00000020489.1"/>
    <property type="gene ID" value="ENSBGRG00000012908.1"/>
</dbReference>
<evidence type="ECO:0000256" key="2">
    <source>
        <dbReference type="ARBA" id="ARBA00007469"/>
    </source>
</evidence>
<evidence type="ECO:0000256" key="4">
    <source>
        <dbReference type="SAM" id="MobiDB-lite"/>
    </source>
</evidence>
<reference evidence="6" key="3">
    <citation type="submission" date="2025-09" db="UniProtKB">
        <authorList>
            <consortium name="Ensembl"/>
        </authorList>
    </citation>
    <scope>IDENTIFICATION</scope>
</reference>
<keyword evidence="5" id="KW-0732">Signal</keyword>
<sequence length="298" mass="33324">MTSPAFLGALCLALSCLGGAHGFWRSDDLEWSKLIMVHHWPATVCQEVARHCKDPPNYWTIHGLWPDKSEACNRSWPFNPHEIKDLLPDMKMYWPDLLHPSNCSLQFWSHEWKKHGTCAAQLDALNSQRKYFGKSLDLYKALALTRWETQACSLASCTPLSQVTAHPHPSPGDERGCELPGAASLTRVPWSREPGRGVMLRNTHLLPRAFPDPWGPDCMERTQRLKGLITQVLGEVACTGDPWAPPSREEGTPRSPAQTSRSWLTSSVSPADSAAQVLLNPAVRGEYVVILKFLRSNI</sequence>
<feature type="signal peptide" evidence="5">
    <location>
        <begin position="1"/>
        <end position="22"/>
    </location>
</feature>
<evidence type="ECO:0000256" key="3">
    <source>
        <dbReference type="RuleBase" id="RU004328"/>
    </source>
</evidence>
<dbReference type="PROSITE" id="PS00531">
    <property type="entry name" value="RNASE_T2_2"/>
    <property type="match status" value="1"/>
</dbReference>
<accession>A0A8B9XDX5</accession>
<dbReference type="InterPro" id="IPR033130">
    <property type="entry name" value="RNase_T2_His_AS_2"/>
</dbReference>
<protein>
    <submittedName>
        <fullName evidence="6">Uncharacterized protein</fullName>
    </submittedName>
</protein>
<dbReference type="SUPFAM" id="SSF55895">
    <property type="entry name" value="Ribonuclease Rh-like"/>
    <property type="match status" value="1"/>
</dbReference>
<dbReference type="AlphaFoldDB" id="A0A8B9XDX5"/>
<dbReference type="Gene3D" id="3.90.730.10">
    <property type="entry name" value="Ribonuclease T2-like"/>
    <property type="match status" value="1"/>
</dbReference>
<evidence type="ECO:0000256" key="1">
    <source>
        <dbReference type="ARBA" id="ARBA00004227"/>
    </source>
</evidence>
<dbReference type="PANTHER" id="PTHR11240:SF22">
    <property type="entry name" value="RIBONUCLEASE T2"/>
    <property type="match status" value="1"/>
</dbReference>
<comment type="subcellular location">
    <subcellularLocation>
        <location evidence="1">Lysosome lumen</location>
    </subcellularLocation>
</comment>
<dbReference type="GO" id="GO:0006401">
    <property type="term" value="P:RNA catabolic process"/>
    <property type="evidence" value="ECO:0007669"/>
    <property type="project" value="TreeGrafter"/>
</dbReference>
<evidence type="ECO:0000313" key="7">
    <source>
        <dbReference type="Proteomes" id="UP000694520"/>
    </source>
</evidence>
<keyword evidence="7" id="KW-1185">Reference proteome</keyword>
<organism evidence="6 7">
    <name type="scientific">Bos mutus grunniens</name>
    <name type="common">Wild yak</name>
    <name type="synonym">Bos grunniens</name>
    <dbReference type="NCBI Taxonomy" id="30521"/>
    <lineage>
        <taxon>Eukaryota</taxon>
        <taxon>Metazoa</taxon>
        <taxon>Chordata</taxon>
        <taxon>Craniata</taxon>
        <taxon>Vertebrata</taxon>
        <taxon>Euteleostomi</taxon>
        <taxon>Mammalia</taxon>
        <taxon>Eutheria</taxon>
        <taxon>Laurasiatheria</taxon>
        <taxon>Artiodactyla</taxon>
        <taxon>Ruminantia</taxon>
        <taxon>Pecora</taxon>
        <taxon>Bovidae</taxon>
        <taxon>Bovinae</taxon>
        <taxon>Bos</taxon>
    </lineage>
</organism>
<reference evidence="6" key="2">
    <citation type="submission" date="2025-08" db="UniProtKB">
        <authorList>
            <consortium name="Ensembl"/>
        </authorList>
    </citation>
    <scope>IDENTIFICATION</scope>
</reference>
<proteinExistence type="inferred from homology"/>
<dbReference type="GeneTree" id="ENSGT00640000091563"/>
<dbReference type="PANTHER" id="PTHR11240">
    <property type="entry name" value="RIBONUCLEASE T2"/>
    <property type="match status" value="1"/>
</dbReference>
<feature type="chain" id="PRO_5034611319" evidence="5">
    <location>
        <begin position="23"/>
        <end position="298"/>
    </location>
</feature>
<dbReference type="GO" id="GO:0033897">
    <property type="term" value="F:ribonuclease T2 activity"/>
    <property type="evidence" value="ECO:0007669"/>
    <property type="project" value="InterPro"/>
</dbReference>
<dbReference type="InterPro" id="IPR001568">
    <property type="entry name" value="RNase_T2-like"/>
</dbReference>
<dbReference type="Pfam" id="PF00445">
    <property type="entry name" value="Ribonuclease_T2"/>
    <property type="match status" value="1"/>
</dbReference>